<sequence>MNCRRSGVGIIAHADHIFAVGGFDGTTRLRSAEAYDPRRKTWHELSSMLSPRSNFGIEVLEGRIFVVGGFNGFNTSYDVEYYNSITDEWCKACDMEIFRSALSCCVVSGLPNMAKYALPRDALPLSHVDGESVEFSELVESV</sequence>
<dbReference type="InterPro" id="IPR015915">
    <property type="entry name" value="Kelch-typ_b-propeller"/>
</dbReference>
<accession>A0ABD2FQK9</accession>
<reference evidence="3 4" key="1">
    <citation type="journal article" date="2022" name="G3 (Bethesda)">
        <title>Evaluating Illumina-, Nanopore-, and PacBio-based genome assembly strategies with the bald notothen, Trematomus borchgrevinki.</title>
        <authorList>
            <person name="Rayamajhi N."/>
            <person name="Cheng C.C."/>
            <person name="Catchen J.M."/>
        </authorList>
    </citation>
    <scope>NUCLEOTIDE SEQUENCE [LARGE SCALE GENOMIC DNA]</scope>
    <source>
        <strain evidence="3">AGRC-2024</strain>
    </source>
</reference>
<reference evidence="3 4" key="2">
    <citation type="journal article" date="2024" name="G3 (Bethesda)">
        <title>The genome of the cryopelagic Antarctic bald notothen, Trematomus borchgrevinki.</title>
        <authorList>
            <person name="Rayamajhi N."/>
            <person name="Rivera-Colon A.G."/>
            <person name="Minhas B.F."/>
            <person name="Cheng C.C."/>
            <person name="Catchen J.M."/>
        </authorList>
    </citation>
    <scope>NUCLEOTIDE SEQUENCE [LARGE SCALE GENOMIC DNA]</scope>
    <source>
        <strain evidence="3">AGRC-2024</strain>
    </source>
</reference>
<keyword evidence="2" id="KW-0677">Repeat</keyword>
<dbReference type="Gene3D" id="2.120.10.80">
    <property type="entry name" value="Kelch-type beta propeller"/>
    <property type="match status" value="1"/>
</dbReference>
<dbReference type="PANTHER" id="PTHR46344">
    <property type="entry name" value="OS02G0202900 PROTEIN"/>
    <property type="match status" value="1"/>
</dbReference>
<evidence type="ECO:0000256" key="1">
    <source>
        <dbReference type="ARBA" id="ARBA00022441"/>
    </source>
</evidence>
<evidence type="ECO:0000313" key="4">
    <source>
        <dbReference type="Proteomes" id="UP001619887"/>
    </source>
</evidence>
<dbReference type="Proteomes" id="UP001619887">
    <property type="component" value="Unassembled WGS sequence"/>
</dbReference>
<keyword evidence="1" id="KW-0880">Kelch repeat</keyword>
<evidence type="ECO:0000313" key="3">
    <source>
        <dbReference type="EMBL" id="KAL3043736.1"/>
    </source>
</evidence>
<dbReference type="EMBL" id="JBIYXZ010002088">
    <property type="protein sequence ID" value="KAL3043736.1"/>
    <property type="molecule type" value="Genomic_DNA"/>
</dbReference>
<dbReference type="PRINTS" id="PR00501">
    <property type="entry name" value="KELCHREPEAT"/>
</dbReference>
<dbReference type="SUPFAM" id="SSF117281">
    <property type="entry name" value="Kelch motif"/>
    <property type="match status" value="1"/>
</dbReference>
<proteinExistence type="predicted"/>
<organism evidence="3 4">
    <name type="scientific">Pagothenia borchgrevinki</name>
    <name type="common">Bald rockcod</name>
    <name type="synonym">Trematomus borchgrevinki</name>
    <dbReference type="NCBI Taxonomy" id="8213"/>
    <lineage>
        <taxon>Eukaryota</taxon>
        <taxon>Metazoa</taxon>
        <taxon>Chordata</taxon>
        <taxon>Craniata</taxon>
        <taxon>Vertebrata</taxon>
        <taxon>Euteleostomi</taxon>
        <taxon>Actinopterygii</taxon>
        <taxon>Neopterygii</taxon>
        <taxon>Teleostei</taxon>
        <taxon>Neoteleostei</taxon>
        <taxon>Acanthomorphata</taxon>
        <taxon>Eupercaria</taxon>
        <taxon>Perciformes</taxon>
        <taxon>Notothenioidei</taxon>
        <taxon>Nototheniidae</taxon>
        <taxon>Pagothenia</taxon>
    </lineage>
</organism>
<name>A0ABD2FQK9_PAGBO</name>
<keyword evidence="4" id="KW-1185">Reference proteome</keyword>
<dbReference type="AlphaFoldDB" id="A0ABD2FQK9"/>
<evidence type="ECO:0000256" key="2">
    <source>
        <dbReference type="ARBA" id="ARBA00022737"/>
    </source>
</evidence>
<protein>
    <recommendedName>
        <fullName evidence="5">Kelch-like protein 10</fullName>
    </recommendedName>
</protein>
<evidence type="ECO:0008006" key="5">
    <source>
        <dbReference type="Google" id="ProtNLM"/>
    </source>
</evidence>
<dbReference type="Pfam" id="PF01344">
    <property type="entry name" value="Kelch_1"/>
    <property type="match status" value="2"/>
</dbReference>
<dbReference type="PANTHER" id="PTHR46344:SF27">
    <property type="entry name" value="KELCH REPEAT SUPERFAMILY PROTEIN"/>
    <property type="match status" value="1"/>
</dbReference>
<comment type="caution">
    <text evidence="3">The sequence shown here is derived from an EMBL/GenBank/DDBJ whole genome shotgun (WGS) entry which is preliminary data.</text>
</comment>
<dbReference type="InterPro" id="IPR006652">
    <property type="entry name" value="Kelch_1"/>
</dbReference>
<dbReference type="SMART" id="SM00612">
    <property type="entry name" value="Kelch"/>
    <property type="match status" value="2"/>
</dbReference>
<gene>
    <name evidence="3" type="ORF">OYC64_003572</name>
</gene>